<protein>
    <submittedName>
        <fullName evidence="3">Uncharacterized protein</fullName>
    </submittedName>
</protein>
<keyword evidence="4" id="KW-1185">Reference proteome</keyword>
<feature type="region of interest" description="Disordered" evidence="2">
    <location>
        <begin position="1123"/>
        <end position="1163"/>
    </location>
</feature>
<evidence type="ECO:0000256" key="1">
    <source>
        <dbReference type="SAM" id="Coils"/>
    </source>
</evidence>
<proteinExistence type="predicted"/>
<evidence type="ECO:0000256" key="2">
    <source>
        <dbReference type="SAM" id="MobiDB-lite"/>
    </source>
</evidence>
<feature type="region of interest" description="Disordered" evidence="2">
    <location>
        <begin position="1348"/>
        <end position="1554"/>
    </location>
</feature>
<feature type="coiled-coil region" evidence="1">
    <location>
        <begin position="396"/>
        <end position="437"/>
    </location>
</feature>
<feature type="region of interest" description="Disordered" evidence="2">
    <location>
        <begin position="1292"/>
        <end position="1315"/>
    </location>
</feature>
<dbReference type="EMBL" id="JAUTXT010000004">
    <property type="protein sequence ID" value="KAK3678542.1"/>
    <property type="molecule type" value="Genomic_DNA"/>
</dbReference>
<feature type="coiled-coil region" evidence="1">
    <location>
        <begin position="473"/>
        <end position="500"/>
    </location>
</feature>
<dbReference type="GO" id="GO:0000146">
    <property type="term" value="F:microfilament motor activity"/>
    <property type="evidence" value="ECO:0007669"/>
    <property type="project" value="TreeGrafter"/>
</dbReference>
<feature type="compositionally biased region" description="Basic and acidic residues" evidence="2">
    <location>
        <begin position="1364"/>
        <end position="1377"/>
    </location>
</feature>
<dbReference type="PANTHER" id="PTHR45615">
    <property type="entry name" value="MYOSIN HEAVY CHAIN, NON-MUSCLE"/>
    <property type="match status" value="1"/>
</dbReference>
<dbReference type="GO" id="GO:0016460">
    <property type="term" value="C:myosin II complex"/>
    <property type="evidence" value="ECO:0007669"/>
    <property type="project" value="TreeGrafter"/>
</dbReference>
<reference evidence="3" key="1">
    <citation type="submission" date="2023-07" db="EMBL/GenBank/DDBJ databases">
        <title>Black Yeasts Isolated from many extreme environments.</title>
        <authorList>
            <person name="Coleine C."/>
            <person name="Stajich J.E."/>
            <person name="Selbmann L."/>
        </authorList>
    </citation>
    <scope>NUCLEOTIDE SEQUENCE</scope>
    <source>
        <strain evidence="3">CCFEE 5485</strain>
    </source>
</reference>
<feature type="coiled-coil region" evidence="1">
    <location>
        <begin position="710"/>
        <end position="737"/>
    </location>
</feature>
<gene>
    <name evidence="3" type="ORF">LTR78_001840</name>
</gene>
<keyword evidence="1" id="KW-0175">Coiled coil</keyword>
<dbReference type="Proteomes" id="UP001274830">
    <property type="component" value="Unassembled WGS sequence"/>
</dbReference>
<feature type="coiled-coil region" evidence="1">
    <location>
        <begin position="769"/>
        <end position="868"/>
    </location>
</feature>
<feature type="compositionally biased region" description="Low complexity" evidence="2">
    <location>
        <begin position="1491"/>
        <end position="1503"/>
    </location>
</feature>
<dbReference type="GO" id="GO:0005737">
    <property type="term" value="C:cytoplasm"/>
    <property type="evidence" value="ECO:0007669"/>
    <property type="project" value="TreeGrafter"/>
</dbReference>
<accession>A0AAE1C579</accession>
<feature type="compositionally biased region" description="Basic and acidic residues" evidence="2">
    <location>
        <begin position="970"/>
        <end position="984"/>
    </location>
</feature>
<feature type="coiled-coil region" evidence="1">
    <location>
        <begin position="1026"/>
        <end position="1060"/>
    </location>
</feature>
<dbReference type="GO" id="GO:0051015">
    <property type="term" value="F:actin filament binding"/>
    <property type="evidence" value="ECO:0007669"/>
    <property type="project" value="TreeGrafter"/>
</dbReference>
<evidence type="ECO:0000313" key="4">
    <source>
        <dbReference type="Proteomes" id="UP001274830"/>
    </source>
</evidence>
<sequence>MPDPLYDTDIAATHDSLEHNDDNLVTSHEDVRAAQVTNGLGEEAIGDPGRELAVSETQFDNDLVAPHGESSNIQNVLRVHKQSQDQDGSAGLAVDTPATFHTPLLTTVTLFSRPMDEEIGTGQGFTYGKASKPPLDMRGIRKGGTAAASLEPTTAIEGQNQEQGFDGDASIAPANTDYANGAADRQLIEGLGNAHIPLAPNIDTAVSTPMQTAASVLIRKKRKKRVLQSSNLAGPNKEQGAVPVLLNSAEPHTKDQVQTFAYVGRAAELDTATQYREQNTGGSGHYAGVAQQKGMILHHPIASAQTNLDDLGMVVDARPHVGGPYVTAIDAERTEEAFAELPKQPHLTDVLPSSTRDAGHADWHGMLSRNSRRRSRHSTYHREREPESDAVSQTMEEALEDIHDKHQREKSKARADVQKLNAELEQTVEAREALQVKLNHTLQQNDKIATMLKQQEGKVSAYKVKLKSFQTFMDTMKTDLADLKRTHKEMSKAKERLIHTCQERELEHEDLYKRLQQMATRVANDREQGLEASRELKTELDAARVRNEYLESYLSDTKGSLIEERDRRSQVEAQLAAMAETLSTTHHHHEAVLEKLEEIDIVLSASTAREQLTGFVEKVSAALRGLDGQQTDTANDVVSVIELLKTLSEELMTAKKREGEADANDAILPQIRASLRDAFTELKSDLEQREQLMQQDAAQQESFAILQDRHQTTSDQCRDLQAQLNSLRQDELQLQNSNTSLRAKLTALENVSQPEMTPGNVTDGDEDALSAAKLDLHSKTEELQAIRSELNDAHEQLQSLRIQVQEAHRRSTKAATQRERLQDDLETQLDRVRSEMRRHSDKVLDERMAEYKNRMRELMSESELYSNRVQPLQLELLASQAVIAEAHQAAASTQAKHEEALLRATGEAQSWKQKAEANGSMAEESTKQSLGGVSHKLAAAQTDYERTIEQKAALTKHIEGLQMAMQQAQKAHDDSDKQLKEQQHQHAASLSDVTEELATANATIERHNAGLKHLTDEFERAMEVEKQKSAINLKAQQDRLTQAQDELQQEKKNGEDFRVEIERAWKADTEEYDGRFKALSRELTQVATQRDQMIAENERFRNQIQDIATQHQQGLEVVASDDTRDVAAPPDARPLVDDITPAVSNKENDPPRPRKKVDRQSLTVIETTPIPILEVLRPDSRQRSADATVRGPVVEESQLQDTTVHVPATQDDNEGGFSTDGRGPLDVIPNVSDDMIDNASLGAQHPSHVVEETQFDDNLPSFAAFNSNTSTAAPRHKIVSVFTVPSAADAHSQGGRAAARREGSLHGPPGTSESFSIYEDQMSQTSLPSQSQLQNSLTWSDAEKEKYTFRKSFPKPNSASKMAPRNDDHDVQHRTESRSNNPAFRTPPFRNVSDRASSNHSSTPDYINAAGTNHQQVNIDSGGYDSVSKRRISRTDSQTKANPDPRLLPRNTAAPLAASKRKAEAPHIAEGYEHERKKRKNAAASKPQNPSGRSSLRTSSQSSINDLPQMPHSSSSRGGPAQSSSRMRTLGGSTSRAARGNKKASKSKLLQVEV</sequence>
<feature type="compositionally biased region" description="Basic residues" evidence="2">
    <location>
        <begin position="370"/>
        <end position="379"/>
    </location>
</feature>
<name>A0AAE1C579_9PEZI</name>
<organism evidence="3 4">
    <name type="scientific">Recurvomyces mirabilis</name>
    <dbReference type="NCBI Taxonomy" id="574656"/>
    <lineage>
        <taxon>Eukaryota</taxon>
        <taxon>Fungi</taxon>
        <taxon>Dikarya</taxon>
        <taxon>Ascomycota</taxon>
        <taxon>Pezizomycotina</taxon>
        <taxon>Dothideomycetes</taxon>
        <taxon>Dothideomycetidae</taxon>
        <taxon>Mycosphaerellales</taxon>
        <taxon>Teratosphaeriaceae</taxon>
        <taxon>Recurvomyces</taxon>
    </lineage>
</organism>
<dbReference type="GO" id="GO:0032982">
    <property type="term" value="C:myosin filament"/>
    <property type="evidence" value="ECO:0007669"/>
    <property type="project" value="TreeGrafter"/>
</dbReference>
<dbReference type="PANTHER" id="PTHR45615:SF40">
    <property type="entry name" value="MYOSIN HEAVY CHAIN, NON-MUSCLE"/>
    <property type="match status" value="1"/>
</dbReference>
<feature type="region of interest" description="Disordered" evidence="2">
    <location>
        <begin position="339"/>
        <end position="393"/>
    </location>
</feature>
<feature type="region of interest" description="Disordered" evidence="2">
    <location>
        <begin position="1176"/>
        <end position="1224"/>
    </location>
</feature>
<feature type="region of interest" description="Disordered" evidence="2">
    <location>
        <begin position="968"/>
        <end position="989"/>
    </location>
</feature>
<comment type="caution">
    <text evidence="3">The sequence shown here is derived from an EMBL/GenBank/DDBJ whole genome shotgun (WGS) entry which is preliminary data.</text>
</comment>
<feature type="compositionally biased region" description="Basic and acidic residues" evidence="2">
    <location>
        <begin position="1461"/>
        <end position="1475"/>
    </location>
</feature>
<feature type="compositionally biased region" description="Polar residues" evidence="2">
    <location>
        <begin position="1394"/>
        <end position="1419"/>
    </location>
</feature>
<feature type="compositionally biased region" description="Low complexity" evidence="2">
    <location>
        <begin position="1513"/>
        <end position="1526"/>
    </location>
</feature>
<evidence type="ECO:0000313" key="3">
    <source>
        <dbReference type="EMBL" id="KAK3678542.1"/>
    </source>
</evidence>